<protein>
    <recommendedName>
        <fullName evidence="13">Ribonuclease</fullName>
        <ecNumber evidence="13">3.1.26.4</ecNumber>
    </recommendedName>
</protein>
<organism evidence="15 16">
    <name type="scientific">Williamsoniiplasma luminosum</name>
    <dbReference type="NCBI Taxonomy" id="214888"/>
    <lineage>
        <taxon>Bacteria</taxon>
        <taxon>Bacillati</taxon>
        <taxon>Mycoplasmatota</taxon>
        <taxon>Mollicutes</taxon>
        <taxon>Entomoplasmatales</taxon>
        <taxon>Williamsoniiplasma</taxon>
    </lineage>
</organism>
<dbReference type="InterPro" id="IPR036397">
    <property type="entry name" value="RNaseH_sf"/>
</dbReference>
<dbReference type="GO" id="GO:0046872">
    <property type="term" value="F:metal ion binding"/>
    <property type="evidence" value="ECO:0007669"/>
    <property type="project" value="UniProtKB-KW"/>
</dbReference>
<feature type="domain" description="RNase H type-2" evidence="14">
    <location>
        <begin position="28"/>
        <end position="212"/>
    </location>
</feature>
<dbReference type="InterPro" id="IPR024567">
    <property type="entry name" value="RNase_HII/HIII_dom"/>
</dbReference>
<dbReference type="GO" id="GO:0006298">
    <property type="term" value="P:mismatch repair"/>
    <property type="evidence" value="ECO:0007669"/>
    <property type="project" value="TreeGrafter"/>
</dbReference>
<evidence type="ECO:0000259" key="14">
    <source>
        <dbReference type="PROSITE" id="PS51975"/>
    </source>
</evidence>
<dbReference type="GO" id="GO:0003723">
    <property type="term" value="F:RNA binding"/>
    <property type="evidence" value="ECO:0007669"/>
    <property type="project" value="UniProtKB-UniRule"/>
</dbReference>
<keyword evidence="6" id="KW-0963">Cytoplasm</keyword>
<evidence type="ECO:0000256" key="7">
    <source>
        <dbReference type="ARBA" id="ARBA00022722"/>
    </source>
</evidence>
<dbReference type="InterPro" id="IPR012337">
    <property type="entry name" value="RNaseH-like_sf"/>
</dbReference>
<reference evidence="15 16" key="1">
    <citation type="submission" date="2017-11" db="EMBL/GenBank/DDBJ databases">
        <title>Genome sequence of Entomoplasma luminosum PIMN-1 (ATCC 49195).</title>
        <authorList>
            <person name="Lo W.-S."/>
            <person name="Gasparich G.E."/>
            <person name="Kuo C.-H."/>
        </authorList>
    </citation>
    <scope>NUCLEOTIDE SEQUENCE [LARGE SCALE GENOMIC DNA]</scope>
    <source>
        <strain evidence="15 16">PIMN-1</strain>
    </source>
</reference>
<dbReference type="InterPro" id="IPR022898">
    <property type="entry name" value="RNase_HII"/>
</dbReference>
<dbReference type="KEGG" id="elj:ELUMI_v1c07000"/>
<evidence type="ECO:0000256" key="9">
    <source>
        <dbReference type="ARBA" id="ARBA00022759"/>
    </source>
</evidence>
<keyword evidence="16" id="KW-1185">Reference proteome</keyword>
<gene>
    <name evidence="15" type="primary">rnhB</name>
    <name evidence="15" type="ORF">ELUMI_v1c07000</name>
</gene>
<comment type="cofactor">
    <cofactor evidence="12">
        <name>Mn(2+)</name>
        <dbReference type="ChEBI" id="CHEBI:29035"/>
    </cofactor>
    <cofactor evidence="12">
        <name>Mg(2+)</name>
        <dbReference type="ChEBI" id="CHEBI:18420"/>
    </cofactor>
    <text evidence="12">Manganese or magnesium. Binds 1 divalent metal ion per monomer in the absence of substrate. May bind a second metal ion after substrate binding.</text>
</comment>
<dbReference type="GO" id="GO:0004523">
    <property type="term" value="F:RNA-DNA hybrid ribonuclease activity"/>
    <property type="evidence" value="ECO:0007669"/>
    <property type="project" value="UniProtKB-UniRule"/>
</dbReference>
<keyword evidence="7 12" id="KW-0540">Nuclease</keyword>
<keyword evidence="8 12" id="KW-0479">Metal-binding</keyword>
<evidence type="ECO:0000256" key="13">
    <source>
        <dbReference type="RuleBase" id="RU003515"/>
    </source>
</evidence>
<evidence type="ECO:0000313" key="15">
    <source>
        <dbReference type="EMBL" id="ATZ17422.1"/>
    </source>
</evidence>
<dbReference type="GO" id="GO:0005737">
    <property type="term" value="C:cytoplasm"/>
    <property type="evidence" value="ECO:0007669"/>
    <property type="project" value="UniProtKB-SubCell"/>
</dbReference>
<dbReference type="SUPFAM" id="SSF53098">
    <property type="entry name" value="Ribonuclease H-like"/>
    <property type="match status" value="1"/>
</dbReference>
<dbReference type="NCBIfam" id="NF000595">
    <property type="entry name" value="PRK00015.1-3"/>
    <property type="match status" value="1"/>
</dbReference>
<evidence type="ECO:0000256" key="11">
    <source>
        <dbReference type="ARBA" id="ARBA00023211"/>
    </source>
</evidence>
<dbReference type="Gene3D" id="3.30.420.10">
    <property type="entry name" value="Ribonuclease H-like superfamily/Ribonuclease H"/>
    <property type="match status" value="1"/>
</dbReference>
<evidence type="ECO:0000256" key="8">
    <source>
        <dbReference type="ARBA" id="ARBA00022723"/>
    </source>
</evidence>
<evidence type="ECO:0000256" key="1">
    <source>
        <dbReference type="ARBA" id="ARBA00000077"/>
    </source>
</evidence>
<feature type="binding site" evidence="12">
    <location>
        <position position="126"/>
    </location>
    <ligand>
        <name>a divalent metal cation</name>
        <dbReference type="ChEBI" id="CHEBI:60240"/>
    </ligand>
</feature>
<keyword evidence="11" id="KW-0464">Manganese</keyword>
<dbReference type="InterPro" id="IPR001352">
    <property type="entry name" value="RNase_HII/HIII"/>
</dbReference>
<dbReference type="PROSITE" id="PS51975">
    <property type="entry name" value="RNASE_H_2"/>
    <property type="match status" value="1"/>
</dbReference>
<name>A0A2K8NUA4_9MOLU</name>
<dbReference type="EMBL" id="CP024963">
    <property type="protein sequence ID" value="ATZ17422.1"/>
    <property type="molecule type" value="Genomic_DNA"/>
</dbReference>
<keyword evidence="9 12" id="KW-0255">Endonuclease</keyword>
<feature type="binding site" evidence="12">
    <location>
        <position position="35"/>
    </location>
    <ligand>
        <name>a divalent metal cation</name>
        <dbReference type="ChEBI" id="CHEBI:60240"/>
    </ligand>
</feature>
<evidence type="ECO:0000256" key="6">
    <source>
        <dbReference type="ARBA" id="ARBA00022490"/>
    </source>
</evidence>
<comment type="cofactor">
    <cofactor evidence="2">
        <name>Mg(2+)</name>
        <dbReference type="ChEBI" id="CHEBI:18420"/>
    </cofactor>
</comment>
<feature type="binding site" evidence="12">
    <location>
        <position position="34"/>
    </location>
    <ligand>
        <name>a divalent metal cation</name>
        <dbReference type="ChEBI" id="CHEBI:60240"/>
    </ligand>
</feature>
<dbReference type="Proteomes" id="UP000232063">
    <property type="component" value="Chromosome"/>
</dbReference>
<evidence type="ECO:0000256" key="2">
    <source>
        <dbReference type="ARBA" id="ARBA00001946"/>
    </source>
</evidence>
<evidence type="ECO:0000256" key="4">
    <source>
        <dbReference type="ARBA" id="ARBA00004496"/>
    </source>
</evidence>
<evidence type="ECO:0000256" key="12">
    <source>
        <dbReference type="PROSITE-ProRule" id="PRU01319"/>
    </source>
</evidence>
<comment type="similarity">
    <text evidence="5 13">Belongs to the RNase HII family.</text>
</comment>
<dbReference type="Pfam" id="PF01351">
    <property type="entry name" value="RNase_HII"/>
    <property type="match status" value="1"/>
</dbReference>
<dbReference type="GO" id="GO:0043137">
    <property type="term" value="P:DNA replication, removal of RNA primer"/>
    <property type="evidence" value="ECO:0007669"/>
    <property type="project" value="TreeGrafter"/>
</dbReference>
<dbReference type="AlphaFoldDB" id="A0A2K8NUA4"/>
<evidence type="ECO:0000256" key="3">
    <source>
        <dbReference type="ARBA" id="ARBA00004065"/>
    </source>
</evidence>
<dbReference type="PANTHER" id="PTHR10954:SF18">
    <property type="entry name" value="RIBONUCLEASE HII"/>
    <property type="match status" value="1"/>
</dbReference>
<dbReference type="GO" id="GO:0032299">
    <property type="term" value="C:ribonuclease H2 complex"/>
    <property type="evidence" value="ECO:0007669"/>
    <property type="project" value="TreeGrafter"/>
</dbReference>
<dbReference type="PANTHER" id="PTHR10954">
    <property type="entry name" value="RIBONUCLEASE H2 SUBUNIT A"/>
    <property type="match status" value="1"/>
</dbReference>
<comment type="catalytic activity">
    <reaction evidence="1 12 13">
        <text>Endonucleolytic cleavage to 5'-phosphomonoester.</text>
        <dbReference type="EC" id="3.1.26.4"/>
    </reaction>
</comment>
<accession>A0A2K8NUA4</accession>
<keyword evidence="10 12" id="KW-0378">Hydrolase</keyword>
<evidence type="ECO:0000256" key="5">
    <source>
        <dbReference type="ARBA" id="ARBA00007383"/>
    </source>
</evidence>
<evidence type="ECO:0000256" key="10">
    <source>
        <dbReference type="ARBA" id="ARBA00022801"/>
    </source>
</evidence>
<comment type="function">
    <text evidence="3 13">Endonuclease that specifically degrades the RNA of RNA-DNA hybrids.</text>
</comment>
<proteinExistence type="inferred from homology"/>
<evidence type="ECO:0000313" key="16">
    <source>
        <dbReference type="Proteomes" id="UP000232063"/>
    </source>
</evidence>
<dbReference type="EC" id="3.1.26.4" evidence="13"/>
<sequence>MVQPKVNMLKLKNRILFDHNIRQQHQVQIISGSDEAGRGAMAGPIVVASVILPLDYENVEIKDSKLINQNQRKLLFDEIKKIALSYAIEIIPASVVDVLNPKQASIVGMINSIKKLSISPEISLIDGEKLNDPKINSLQLIKGDNLSQSIAAASILAKVTRDEIMKDLDQKHPGYDWAQNKGYVTVDHQERLKVHGISPEHRKSYAPVKKYL</sequence>
<dbReference type="CDD" id="cd07182">
    <property type="entry name" value="RNase_HII_bacteria_HII_like"/>
    <property type="match status" value="1"/>
</dbReference>
<comment type="subcellular location">
    <subcellularLocation>
        <location evidence="4">Cytoplasm</location>
    </subcellularLocation>
</comment>